<feature type="transmembrane region" description="Helical" evidence="7">
    <location>
        <begin position="21"/>
        <end position="42"/>
    </location>
</feature>
<dbReference type="EMBL" id="CP032382">
    <property type="protein sequence ID" value="AYB35526.1"/>
    <property type="molecule type" value="Genomic_DNA"/>
</dbReference>
<accession>A0A385SXX4</accession>
<dbReference type="OrthoDB" id="5933722at2"/>
<dbReference type="Pfam" id="PF02687">
    <property type="entry name" value="FtsX"/>
    <property type="match status" value="2"/>
</dbReference>
<evidence type="ECO:0000256" key="2">
    <source>
        <dbReference type="ARBA" id="ARBA00022475"/>
    </source>
</evidence>
<dbReference type="InterPro" id="IPR025857">
    <property type="entry name" value="MacB_PCD"/>
</dbReference>
<protein>
    <submittedName>
        <fullName evidence="10">ABC transporter permease</fullName>
    </submittedName>
</protein>
<dbReference type="InterPro" id="IPR003838">
    <property type="entry name" value="ABC3_permease_C"/>
</dbReference>
<evidence type="ECO:0000256" key="5">
    <source>
        <dbReference type="ARBA" id="ARBA00023136"/>
    </source>
</evidence>
<evidence type="ECO:0000256" key="7">
    <source>
        <dbReference type="SAM" id="Phobius"/>
    </source>
</evidence>
<keyword evidence="4 7" id="KW-1133">Transmembrane helix</keyword>
<feature type="domain" description="MacB-like periplasmic core" evidence="9">
    <location>
        <begin position="20"/>
        <end position="238"/>
    </location>
</feature>
<feature type="transmembrane region" description="Helical" evidence="7">
    <location>
        <begin position="726"/>
        <end position="745"/>
    </location>
</feature>
<feature type="transmembrane region" description="Helical" evidence="7">
    <location>
        <begin position="674"/>
        <end position="698"/>
    </location>
</feature>
<feature type="transmembrane region" description="Helical" evidence="7">
    <location>
        <begin position="338"/>
        <end position="359"/>
    </location>
</feature>
<evidence type="ECO:0000256" key="4">
    <source>
        <dbReference type="ARBA" id="ARBA00022989"/>
    </source>
</evidence>
<feature type="domain" description="ABC3 transporter permease C-terminal" evidence="8">
    <location>
        <begin position="676"/>
        <end position="789"/>
    </location>
</feature>
<feature type="transmembrane region" description="Helical" evidence="7">
    <location>
        <begin position="375"/>
        <end position="399"/>
    </location>
</feature>
<dbReference type="GO" id="GO:0005886">
    <property type="term" value="C:plasma membrane"/>
    <property type="evidence" value="ECO:0007669"/>
    <property type="project" value="UniProtKB-SubCell"/>
</dbReference>
<evidence type="ECO:0000256" key="3">
    <source>
        <dbReference type="ARBA" id="ARBA00022692"/>
    </source>
</evidence>
<feature type="transmembrane region" description="Helical" evidence="7">
    <location>
        <begin position="424"/>
        <end position="444"/>
    </location>
</feature>
<evidence type="ECO:0000313" key="11">
    <source>
        <dbReference type="Proteomes" id="UP000266183"/>
    </source>
</evidence>
<evidence type="ECO:0000313" key="10">
    <source>
        <dbReference type="EMBL" id="AYB35526.1"/>
    </source>
</evidence>
<evidence type="ECO:0000256" key="1">
    <source>
        <dbReference type="ARBA" id="ARBA00004651"/>
    </source>
</evidence>
<dbReference type="GO" id="GO:0022857">
    <property type="term" value="F:transmembrane transporter activity"/>
    <property type="evidence" value="ECO:0007669"/>
    <property type="project" value="TreeGrafter"/>
</dbReference>
<proteinExistence type="inferred from homology"/>
<dbReference type="Proteomes" id="UP000266183">
    <property type="component" value="Chromosome"/>
</dbReference>
<dbReference type="KEGG" id="chk:D4L85_13230"/>
<feature type="transmembrane region" description="Helical" evidence="7">
    <location>
        <begin position="757"/>
        <end position="778"/>
    </location>
</feature>
<name>A0A385SXX4_9BACT</name>
<evidence type="ECO:0000256" key="6">
    <source>
        <dbReference type="ARBA" id="ARBA00038076"/>
    </source>
</evidence>
<dbReference type="PANTHER" id="PTHR30572">
    <property type="entry name" value="MEMBRANE COMPONENT OF TRANSPORTER-RELATED"/>
    <property type="match status" value="1"/>
</dbReference>
<comment type="subcellular location">
    <subcellularLocation>
        <location evidence="1">Cell membrane</location>
        <topology evidence="1">Multi-pass membrane protein</topology>
    </subcellularLocation>
</comment>
<dbReference type="AlphaFoldDB" id="A0A385SXX4"/>
<evidence type="ECO:0000259" key="8">
    <source>
        <dbReference type="Pfam" id="PF02687"/>
    </source>
</evidence>
<comment type="similarity">
    <text evidence="6">Belongs to the ABC-4 integral membrane protein family.</text>
</comment>
<reference evidence="11" key="1">
    <citation type="submission" date="2018-09" db="EMBL/GenBank/DDBJ databases">
        <title>Chryseolinea sp. KIS68-18 isolated from soil.</title>
        <authorList>
            <person name="Weon H.-Y."/>
            <person name="Kwon S.-W."/>
            <person name="Lee S.A."/>
        </authorList>
    </citation>
    <scope>NUCLEOTIDE SEQUENCE [LARGE SCALE GENOMIC DNA]</scope>
    <source>
        <strain evidence="11">KIS68-18</strain>
    </source>
</reference>
<keyword evidence="5 7" id="KW-0472">Membrane</keyword>
<keyword evidence="3 7" id="KW-0812">Transmembrane</keyword>
<feature type="transmembrane region" description="Helical" evidence="7">
    <location>
        <begin position="283"/>
        <end position="304"/>
    </location>
</feature>
<keyword evidence="2" id="KW-1003">Cell membrane</keyword>
<dbReference type="InterPro" id="IPR050250">
    <property type="entry name" value="Macrolide_Exporter_MacB"/>
</dbReference>
<feature type="domain" description="ABC3 transporter permease C-terminal" evidence="8">
    <location>
        <begin position="289"/>
        <end position="403"/>
    </location>
</feature>
<dbReference type="PANTHER" id="PTHR30572:SF4">
    <property type="entry name" value="ABC TRANSPORTER PERMEASE YTRF"/>
    <property type="match status" value="1"/>
</dbReference>
<sequence length="797" mass="88738">MFKSYFKIGWRNLLKNKGYSLINIGGLTTGMAAAMLIGLWVFDEVSYDTNFTNYDRIARVVQNQTFDGQVETWFSQAMQLGPELRNTYGDNFDHVVIGSFPEGHKLSYEEKSVKKSGCFMEPGLAEMLTLKMLSGTSPGPKDLNAILLSQSTAKALFGEDDPIEKTLQVDNRFDVKVMGVYEDLPDNSSFSDLNVILAWGLIAPELEQRVGWGNSWFQCFVQVTKGADMNAVSAKIKDAKLKRTSTEERDKSNPQLLLHPMSRWRLHSDFKDGVSVGGGIQSVWMLGTIGGFVLFLACINFMNLSTARSEKRAKEVGIRKTIGSVRTQLINQFFTESLLVALIAFVFSLMVVLLALPWFNEVSGKRIGLPWSAPWFWFACTAFAIVTGLIAGSYPALYLSAFQPAKVLKGAFSAGRFAAVPRKVLVVVQFTVSVTLIVGTLIVFRQIRFAQDRPIGYAINGCVSVPIKTAEIMKRFEVLRNDLLQTGVVEEIAASESSITDIYTTNSGFEWQGKNPDMAEEFVTIGVTHDFGKTIGWQIKNGRDFSKDFASDSSGFIVNEAAVDYLGFQNPIDQVIKWGENGEWKIIGVVKNMITQSPYEAVRPMMFFLKSNRISFINYNIVNLKLNPRASATEALAKIEPVFKKYDPSNAFEYAFADQEFGKKFSNEKRIGHIAFVFATLAIVISCLGLFGLASFVAEQRTKEIGIRKVMGASVSELWRLLSKDFVFLVAISCVVATPLSFYFMNNWLAQYQYRINISWGVFVMASTGALAITLLTVSFQSIKAALTNPAKSLRSE</sequence>
<evidence type="ECO:0000259" key="9">
    <source>
        <dbReference type="Pfam" id="PF12704"/>
    </source>
</evidence>
<organism evidence="10 11">
    <name type="scientific">Chryseolinea soli</name>
    <dbReference type="NCBI Taxonomy" id="2321403"/>
    <lineage>
        <taxon>Bacteria</taxon>
        <taxon>Pseudomonadati</taxon>
        <taxon>Bacteroidota</taxon>
        <taxon>Cytophagia</taxon>
        <taxon>Cytophagales</taxon>
        <taxon>Fulvivirgaceae</taxon>
        <taxon>Chryseolinea</taxon>
    </lineage>
</organism>
<feature type="domain" description="MacB-like periplasmic core" evidence="9">
    <location>
        <begin position="487"/>
        <end position="641"/>
    </location>
</feature>
<gene>
    <name evidence="10" type="ORF">D4L85_13230</name>
</gene>
<dbReference type="Pfam" id="PF12704">
    <property type="entry name" value="MacB_PCD"/>
    <property type="match status" value="2"/>
</dbReference>
<keyword evidence="11" id="KW-1185">Reference proteome</keyword>